<keyword evidence="4" id="KW-0202">Cytokine</keyword>
<reference evidence="18" key="1">
    <citation type="submission" date="2012-07" db="EMBL/GenBank/DDBJ databases">
        <title>Genome of the Chinese tree shrew, a rising model animal genetically related to primates.</title>
        <authorList>
            <person name="Zhang G."/>
            <person name="Fan Y."/>
            <person name="Yao Y."/>
            <person name="Huang Z."/>
        </authorList>
    </citation>
    <scope>NUCLEOTIDE SEQUENCE [LARGE SCALE GENOMIC DNA]</scope>
</reference>
<dbReference type="PANTHER" id="PTHR15267">
    <property type="entry name" value="TUMOR NECROSIS FACTOR LIGAND SUPERFAMILY MEMBER 18"/>
    <property type="match status" value="1"/>
</dbReference>
<evidence type="ECO:0000256" key="3">
    <source>
        <dbReference type="ARBA" id="ARBA00022475"/>
    </source>
</evidence>
<feature type="domain" description="THD" evidence="16">
    <location>
        <begin position="1"/>
        <end position="137"/>
    </location>
</feature>
<dbReference type="GO" id="GO:0042129">
    <property type="term" value="P:regulation of T cell proliferation"/>
    <property type="evidence" value="ECO:0007669"/>
    <property type="project" value="TreeGrafter"/>
</dbReference>
<dbReference type="PANTHER" id="PTHR15267:SF1">
    <property type="entry name" value="TUMOR NECROSIS FACTOR LIGAND SUPERFAMILY MEMBER 18"/>
    <property type="match status" value="1"/>
</dbReference>
<keyword evidence="18" id="KW-1185">Reference proteome</keyword>
<evidence type="ECO:0000256" key="1">
    <source>
        <dbReference type="ARBA" id="ARBA00004401"/>
    </source>
</evidence>
<evidence type="ECO:0000313" key="18">
    <source>
        <dbReference type="Proteomes" id="UP000011518"/>
    </source>
</evidence>
<dbReference type="InterPro" id="IPR008983">
    <property type="entry name" value="Tumour_necrosis_fac-like_dom"/>
</dbReference>
<evidence type="ECO:0000256" key="2">
    <source>
        <dbReference type="ARBA" id="ARBA00008670"/>
    </source>
</evidence>
<dbReference type="SUPFAM" id="SSF49842">
    <property type="entry name" value="TNF-like"/>
    <property type="match status" value="1"/>
</dbReference>
<evidence type="ECO:0000313" key="17">
    <source>
        <dbReference type="EMBL" id="ELW70912.1"/>
    </source>
</evidence>
<dbReference type="GO" id="GO:0005886">
    <property type="term" value="C:plasma membrane"/>
    <property type="evidence" value="ECO:0007669"/>
    <property type="project" value="UniProtKB-SubCell"/>
</dbReference>
<dbReference type="InParanoid" id="L9LAY5"/>
<evidence type="ECO:0000256" key="12">
    <source>
        <dbReference type="ARBA" id="ARBA00023180"/>
    </source>
</evidence>
<sequence>MTLPHSPITCEYMLSVAVIVAKEPCVAKFGPLPSKWQIVSPDPPCVNETSDWKLKILQKGLYLIYGQVAPNVTYKGPAPFEVQLRRNNDIIQTLTNNSKIQNVGGTYELFTGDIIELLFNWEHQVLKNNTYWGIILLANPQFLS</sequence>
<comment type="subcellular location">
    <subcellularLocation>
        <location evidence="1">Cell membrane</location>
        <topology evidence="1">Single-pass type II membrane protein</topology>
    </subcellularLocation>
</comment>
<comment type="similarity">
    <text evidence="2">Belongs to the tumor necrosis factor family.</text>
</comment>
<dbReference type="Proteomes" id="UP000011518">
    <property type="component" value="Unassembled WGS sequence"/>
</dbReference>
<dbReference type="GO" id="GO:0080090">
    <property type="term" value="P:regulation of primary metabolic process"/>
    <property type="evidence" value="ECO:0007669"/>
    <property type="project" value="UniProtKB-ARBA"/>
</dbReference>
<dbReference type="InterPro" id="IPR006052">
    <property type="entry name" value="TNF_dom"/>
</dbReference>
<evidence type="ECO:0000256" key="8">
    <source>
        <dbReference type="ARBA" id="ARBA00022989"/>
    </source>
</evidence>
<keyword evidence="6" id="KW-0391">Immunity</keyword>
<dbReference type="GO" id="GO:0005615">
    <property type="term" value="C:extracellular space"/>
    <property type="evidence" value="ECO:0007669"/>
    <property type="project" value="UniProtKB-KW"/>
</dbReference>
<keyword evidence="5" id="KW-0812">Transmembrane</keyword>
<dbReference type="GO" id="GO:0045785">
    <property type="term" value="P:positive regulation of cell adhesion"/>
    <property type="evidence" value="ECO:0007669"/>
    <property type="project" value="UniProtKB-ARBA"/>
</dbReference>
<dbReference type="GO" id="GO:0005125">
    <property type="term" value="F:cytokine activity"/>
    <property type="evidence" value="ECO:0007669"/>
    <property type="project" value="UniProtKB-KW"/>
</dbReference>
<dbReference type="FunCoup" id="L9LAY5">
    <property type="interactions" value="199"/>
</dbReference>
<dbReference type="FunFam" id="2.60.120.40:FF:000026">
    <property type="entry name" value="Tumor necrosis factor ligand superfamily member 18"/>
    <property type="match status" value="1"/>
</dbReference>
<organism evidence="17 18">
    <name type="scientific">Tupaia chinensis</name>
    <name type="common">Chinese tree shrew</name>
    <name type="synonym">Tupaia belangeri chinensis</name>
    <dbReference type="NCBI Taxonomy" id="246437"/>
    <lineage>
        <taxon>Eukaryota</taxon>
        <taxon>Metazoa</taxon>
        <taxon>Chordata</taxon>
        <taxon>Craniata</taxon>
        <taxon>Vertebrata</taxon>
        <taxon>Euteleostomi</taxon>
        <taxon>Mammalia</taxon>
        <taxon>Eutheria</taxon>
        <taxon>Euarchontoglires</taxon>
        <taxon>Scandentia</taxon>
        <taxon>Tupaiidae</taxon>
        <taxon>Tupaia</taxon>
    </lineage>
</organism>
<evidence type="ECO:0000256" key="9">
    <source>
        <dbReference type="ARBA" id="ARBA00023130"/>
    </source>
</evidence>
<evidence type="ECO:0000256" key="13">
    <source>
        <dbReference type="ARBA" id="ARBA00059256"/>
    </source>
</evidence>
<dbReference type="Gene3D" id="2.60.120.40">
    <property type="match status" value="1"/>
</dbReference>
<proteinExistence type="inferred from homology"/>
<evidence type="ECO:0000256" key="6">
    <source>
        <dbReference type="ARBA" id="ARBA00022859"/>
    </source>
</evidence>
<keyword evidence="7" id="KW-0735">Signal-anchor</keyword>
<evidence type="ECO:0000259" key="16">
    <source>
        <dbReference type="PROSITE" id="PS50049"/>
    </source>
</evidence>
<accession>L9LAY5</accession>
<dbReference type="GO" id="GO:0002250">
    <property type="term" value="P:adaptive immune response"/>
    <property type="evidence" value="ECO:0007669"/>
    <property type="project" value="UniProtKB-KW"/>
</dbReference>
<dbReference type="GO" id="GO:0042802">
    <property type="term" value="F:identical protein binding"/>
    <property type="evidence" value="ECO:0007669"/>
    <property type="project" value="UniProtKB-ARBA"/>
</dbReference>
<comment type="function">
    <text evidence="13">Cytokine that binds to TNFRSF18/AITR/GITR. Regulates T-cell responses. Can function as costimulator and lower the threshold for T-cell activation and T-cell proliferation. Important for interactions between activated T-lymphocytes and endothelial cells. Mediates activation of NF-kappa-B. Triggers increased phosphorylation of STAT1 and up-regulates expression of VCAM1 and ICAM1. Promotes leukocyte adhesion to endothelial cells. Regulates migration of monocytes from the splenic reservoir to sites of inflammation.</text>
</comment>
<dbReference type="STRING" id="246437.L9LAY5"/>
<dbReference type="GO" id="GO:0009986">
    <property type="term" value="C:cell surface"/>
    <property type="evidence" value="ECO:0007669"/>
    <property type="project" value="TreeGrafter"/>
</dbReference>
<evidence type="ECO:0000256" key="7">
    <source>
        <dbReference type="ARBA" id="ARBA00022968"/>
    </source>
</evidence>
<keyword evidence="3" id="KW-1003">Cell membrane</keyword>
<evidence type="ECO:0000256" key="15">
    <source>
        <dbReference type="ARBA" id="ARBA00078193"/>
    </source>
</evidence>
<dbReference type="GO" id="GO:0002309">
    <property type="term" value="P:T cell proliferation involved in immune response"/>
    <property type="evidence" value="ECO:0007669"/>
    <property type="project" value="InterPro"/>
</dbReference>
<dbReference type="GO" id="GO:0005164">
    <property type="term" value="F:tumor necrosis factor receptor binding"/>
    <property type="evidence" value="ECO:0007669"/>
    <property type="project" value="InterPro"/>
</dbReference>
<dbReference type="GO" id="GO:0033209">
    <property type="term" value="P:tumor necrosis factor-mediated signaling pathway"/>
    <property type="evidence" value="ECO:0007669"/>
    <property type="project" value="InterPro"/>
</dbReference>
<dbReference type="PROSITE" id="PS50049">
    <property type="entry name" value="THD_2"/>
    <property type="match status" value="1"/>
</dbReference>
<evidence type="ECO:0000256" key="14">
    <source>
        <dbReference type="ARBA" id="ARBA00074590"/>
    </source>
</evidence>
<evidence type="ECO:0000256" key="4">
    <source>
        <dbReference type="ARBA" id="ARBA00022514"/>
    </source>
</evidence>
<keyword evidence="10" id="KW-0472">Membrane</keyword>
<evidence type="ECO:0000256" key="5">
    <source>
        <dbReference type="ARBA" id="ARBA00022692"/>
    </source>
</evidence>
<keyword evidence="11" id="KW-1015">Disulfide bond</keyword>
<dbReference type="EMBL" id="KB320481">
    <property type="protein sequence ID" value="ELW70912.1"/>
    <property type="molecule type" value="Genomic_DNA"/>
</dbReference>
<dbReference type="InterPro" id="IPR042380">
    <property type="entry name" value="TNFSF18"/>
</dbReference>
<keyword evidence="9" id="KW-1064">Adaptive immunity</keyword>
<keyword evidence="12" id="KW-0325">Glycoprotein</keyword>
<dbReference type="AlphaFoldDB" id="L9LAY5"/>
<keyword evidence="8" id="KW-1133">Transmembrane helix</keyword>
<evidence type="ECO:0000256" key="10">
    <source>
        <dbReference type="ARBA" id="ARBA00023136"/>
    </source>
</evidence>
<evidence type="ECO:0000256" key="11">
    <source>
        <dbReference type="ARBA" id="ARBA00023157"/>
    </source>
</evidence>
<reference evidence="18" key="2">
    <citation type="journal article" date="2013" name="Nat. Commun.">
        <title>Genome of the Chinese tree shrew.</title>
        <authorList>
            <person name="Fan Y."/>
            <person name="Huang Z.Y."/>
            <person name="Cao C.C."/>
            <person name="Chen C.S."/>
            <person name="Chen Y.X."/>
            <person name="Fan D.D."/>
            <person name="He J."/>
            <person name="Hou H.L."/>
            <person name="Hu L."/>
            <person name="Hu X.T."/>
            <person name="Jiang X.T."/>
            <person name="Lai R."/>
            <person name="Lang Y.S."/>
            <person name="Liang B."/>
            <person name="Liao S.G."/>
            <person name="Mu D."/>
            <person name="Ma Y.Y."/>
            <person name="Niu Y.Y."/>
            <person name="Sun X.Q."/>
            <person name="Xia J.Q."/>
            <person name="Xiao J."/>
            <person name="Xiong Z.Q."/>
            <person name="Xu L."/>
            <person name="Yang L."/>
            <person name="Zhang Y."/>
            <person name="Zhao W."/>
            <person name="Zhao X.D."/>
            <person name="Zheng Y.T."/>
            <person name="Zhou J.M."/>
            <person name="Zhu Y.B."/>
            <person name="Zhang G.J."/>
            <person name="Wang J."/>
            <person name="Yao Y.G."/>
        </authorList>
    </citation>
    <scope>NUCLEOTIDE SEQUENCE [LARGE SCALE GENOMIC DNA]</scope>
</reference>
<protein>
    <recommendedName>
        <fullName evidence="14">Tumor necrosis factor ligand superfamily member 18</fullName>
    </recommendedName>
    <alternativeName>
        <fullName evidence="15">Glucocorticoid-induced TNF-related ligand</fullName>
    </alternativeName>
</protein>
<name>L9LAY5_TUPCH</name>
<dbReference type="GO" id="GO:0002687">
    <property type="term" value="P:positive regulation of leukocyte migration"/>
    <property type="evidence" value="ECO:0007669"/>
    <property type="project" value="UniProtKB-ARBA"/>
</dbReference>
<dbReference type="GO" id="GO:0060255">
    <property type="term" value="P:regulation of macromolecule metabolic process"/>
    <property type="evidence" value="ECO:0007669"/>
    <property type="project" value="UniProtKB-ARBA"/>
</dbReference>
<gene>
    <name evidence="17" type="ORF">TREES_T100015820</name>
</gene>